<accession>A0A1X2HZY0</accession>
<reference evidence="3 4" key="1">
    <citation type="submission" date="2016-07" db="EMBL/GenBank/DDBJ databases">
        <title>Pervasive Adenine N6-methylation of Active Genes in Fungi.</title>
        <authorList>
            <consortium name="DOE Joint Genome Institute"/>
            <person name="Mondo S.J."/>
            <person name="Dannebaum R.O."/>
            <person name="Kuo R.C."/>
            <person name="Labutti K."/>
            <person name="Haridas S."/>
            <person name="Kuo A."/>
            <person name="Salamov A."/>
            <person name="Ahrendt S.R."/>
            <person name="Lipzen A."/>
            <person name="Sullivan W."/>
            <person name="Andreopoulos W.B."/>
            <person name="Clum A."/>
            <person name="Lindquist E."/>
            <person name="Daum C."/>
            <person name="Ramamoorthy G.K."/>
            <person name="Gryganskyi A."/>
            <person name="Culley D."/>
            <person name="Magnuson J.K."/>
            <person name="James T.Y."/>
            <person name="O'Malley M.A."/>
            <person name="Stajich J.E."/>
            <person name="Spatafora J.W."/>
            <person name="Visel A."/>
            <person name="Grigoriev I.V."/>
        </authorList>
    </citation>
    <scope>NUCLEOTIDE SEQUENCE [LARGE SCALE GENOMIC DNA]</scope>
    <source>
        <strain evidence="3 4">NRRL 1336</strain>
    </source>
</reference>
<protein>
    <submittedName>
        <fullName evidence="3">Uncharacterized protein</fullName>
    </submittedName>
</protein>
<feature type="compositionally biased region" description="Basic and acidic residues" evidence="1">
    <location>
        <begin position="31"/>
        <end position="42"/>
    </location>
</feature>
<keyword evidence="2" id="KW-0732">Signal</keyword>
<keyword evidence="4" id="KW-1185">Reference proteome</keyword>
<feature type="chain" id="PRO_5013095163" evidence="2">
    <location>
        <begin position="21"/>
        <end position="161"/>
    </location>
</feature>
<evidence type="ECO:0000256" key="1">
    <source>
        <dbReference type="SAM" id="MobiDB-lite"/>
    </source>
</evidence>
<feature type="compositionally biased region" description="Low complexity" evidence="1">
    <location>
        <begin position="83"/>
        <end position="98"/>
    </location>
</feature>
<sequence length="161" mass="16279">MVQASSFLLLLAFSAVLIQGAPLAARSKEHHTKDKPPTEESKLQLQDTKSGSALMSYAGASSFGPNLPFVQEGTPLGTGGAGSPPTGSSSTGSPAGLPYLAGPQNCQADIIVPAAEAGLPSGYNGILGGDPPMASPPCQFAPEQLPPQDAPAQEPLPPFVF</sequence>
<dbReference type="AlphaFoldDB" id="A0A1X2HZY0"/>
<evidence type="ECO:0000313" key="3">
    <source>
        <dbReference type="EMBL" id="ORZ06239.1"/>
    </source>
</evidence>
<feature type="region of interest" description="Disordered" evidence="1">
    <location>
        <begin position="65"/>
        <end position="100"/>
    </location>
</feature>
<dbReference type="EMBL" id="MCGE01000040">
    <property type="protein sequence ID" value="ORZ06239.1"/>
    <property type="molecule type" value="Genomic_DNA"/>
</dbReference>
<gene>
    <name evidence="3" type="ORF">BCR42DRAFT_443330</name>
</gene>
<evidence type="ECO:0000313" key="4">
    <source>
        <dbReference type="Proteomes" id="UP000193560"/>
    </source>
</evidence>
<comment type="caution">
    <text evidence="3">The sequence shown here is derived from an EMBL/GenBank/DDBJ whole genome shotgun (WGS) entry which is preliminary data.</text>
</comment>
<organism evidence="3 4">
    <name type="scientific">Absidia repens</name>
    <dbReference type="NCBI Taxonomy" id="90262"/>
    <lineage>
        <taxon>Eukaryota</taxon>
        <taxon>Fungi</taxon>
        <taxon>Fungi incertae sedis</taxon>
        <taxon>Mucoromycota</taxon>
        <taxon>Mucoromycotina</taxon>
        <taxon>Mucoromycetes</taxon>
        <taxon>Mucorales</taxon>
        <taxon>Cunninghamellaceae</taxon>
        <taxon>Absidia</taxon>
    </lineage>
</organism>
<feature type="signal peptide" evidence="2">
    <location>
        <begin position="1"/>
        <end position="20"/>
    </location>
</feature>
<feature type="compositionally biased region" description="Pro residues" evidence="1">
    <location>
        <begin position="144"/>
        <end position="161"/>
    </location>
</feature>
<feature type="region of interest" description="Disordered" evidence="1">
    <location>
        <begin position="126"/>
        <end position="161"/>
    </location>
</feature>
<evidence type="ECO:0000256" key="2">
    <source>
        <dbReference type="SAM" id="SignalP"/>
    </source>
</evidence>
<name>A0A1X2HZY0_9FUNG</name>
<feature type="region of interest" description="Disordered" evidence="1">
    <location>
        <begin position="26"/>
        <end position="50"/>
    </location>
</feature>
<proteinExistence type="predicted"/>
<dbReference type="Proteomes" id="UP000193560">
    <property type="component" value="Unassembled WGS sequence"/>
</dbReference>